<dbReference type="OrthoDB" id="198652at2759"/>
<dbReference type="EMBL" id="MU150275">
    <property type="protein sequence ID" value="KAF9462128.1"/>
    <property type="molecule type" value="Genomic_DNA"/>
</dbReference>
<organism evidence="3 4">
    <name type="scientific">Collybia nuda</name>
    <dbReference type="NCBI Taxonomy" id="64659"/>
    <lineage>
        <taxon>Eukaryota</taxon>
        <taxon>Fungi</taxon>
        <taxon>Dikarya</taxon>
        <taxon>Basidiomycota</taxon>
        <taxon>Agaricomycotina</taxon>
        <taxon>Agaricomycetes</taxon>
        <taxon>Agaricomycetidae</taxon>
        <taxon>Agaricales</taxon>
        <taxon>Tricholomatineae</taxon>
        <taxon>Clitocybaceae</taxon>
        <taxon>Collybia</taxon>
    </lineage>
</organism>
<evidence type="ECO:0000259" key="2">
    <source>
        <dbReference type="Pfam" id="PF20263"/>
    </source>
</evidence>
<dbReference type="InterPro" id="IPR046896">
    <property type="entry name" value="Cup1-like_N"/>
</dbReference>
<evidence type="ECO:0000256" key="1">
    <source>
        <dbReference type="SAM" id="MobiDB-lite"/>
    </source>
</evidence>
<proteinExistence type="predicted"/>
<dbReference type="Pfam" id="PF20263">
    <property type="entry name" value="LYRM2-like"/>
    <property type="match status" value="1"/>
</dbReference>
<dbReference type="AlphaFoldDB" id="A0A9P6CIS8"/>
<evidence type="ECO:0000313" key="3">
    <source>
        <dbReference type="EMBL" id="KAF9462128.1"/>
    </source>
</evidence>
<reference evidence="3" key="1">
    <citation type="submission" date="2020-11" db="EMBL/GenBank/DDBJ databases">
        <authorList>
            <consortium name="DOE Joint Genome Institute"/>
            <person name="Ahrendt S."/>
            <person name="Riley R."/>
            <person name="Andreopoulos W."/>
            <person name="Labutti K."/>
            <person name="Pangilinan J."/>
            <person name="Ruiz-Duenas F.J."/>
            <person name="Barrasa J.M."/>
            <person name="Sanchez-Garcia M."/>
            <person name="Camarero S."/>
            <person name="Miyauchi S."/>
            <person name="Serrano A."/>
            <person name="Linde D."/>
            <person name="Babiker R."/>
            <person name="Drula E."/>
            <person name="Ayuso-Fernandez I."/>
            <person name="Pacheco R."/>
            <person name="Padilla G."/>
            <person name="Ferreira P."/>
            <person name="Barriuso J."/>
            <person name="Kellner H."/>
            <person name="Castanera R."/>
            <person name="Alfaro M."/>
            <person name="Ramirez L."/>
            <person name="Pisabarro A.G."/>
            <person name="Kuo A."/>
            <person name="Tritt A."/>
            <person name="Lipzen A."/>
            <person name="He G."/>
            <person name="Yan M."/>
            <person name="Ng V."/>
            <person name="Cullen D."/>
            <person name="Martin F."/>
            <person name="Rosso M.-N."/>
            <person name="Henrissat B."/>
            <person name="Hibbett D."/>
            <person name="Martinez A.T."/>
            <person name="Grigoriev I.V."/>
        </authorList>
    </citation>
    <scope>NUCLEOTIDE SEQUENCE</scope>
    <source>
        <strain evidence="3">CBS 247.69</strain>
    </source>
</reference>
<feature type="region of interest" description="Disordered" evidence="1">
    <location>
        <begin position="136"/>
        <end position="160"/>
    </location>
</feature>
<keyword evidence="4" id="KW-1185">Reference proteome</keyword>
<sequence>MQPYGTISSLYRTYLREIKRLPSLYLRQFFQLKASDDLHAVLRTRAANLRNRKLKRVHKDLRKIQTARQGDVAGFHYILNLAYGRNGKLKRELMDPLLRDPVTPLPPYIIPSVEKSRPPVYSSELRTLLMSGLSRRTKPLSPKSLASPPPLPGRADPTSEEARLLGRLSKRREINIRWRYFTTEWAKVYPPLQVVVEGSEPSMLDLARAGVRSIGFQGIRVFEEIERIAGSAHTAPPLTRREMKAGKIPGNVQLRHPSRWLRQRYRQLLFRTPILTYVPLAKGLGEKRGKYVVSSSPGAFGPSFHPPPLRLPEVSCEEDKAWLRLTDESVKK</sequence>
<comment type="caution">
    <text evidence="3">The sequence shown here is derived from an EMBL/GenBank/DDBJ whole genome shotgun (WGS) entry which is preliminary data.</text>
</comment>
<name>A0A9P6CIS8_9AGAR</name>
<accession>A0A9P6CIS8</accession>
<feature type="domain" description="LYR motif-containing protein Cup1-like N-terminal" evidence="2">
    <location>
        <begin position="10"/>
        <end position="94"/>
    </location>
</feature>
<protein>
    <recommendedName>
        <fullName evidence="2">LYR motif-containing protein Cup1-like N-terminal domain-containing protein</fullName>
    </recommendedName>
</protein>
<evidence type="ECO:0000313" key="4">
    <source>
        <dbReference type="Proteomes" id="UP000807353"/>
    </source>
</evidence>
<gene>
    <name evidence="3" type="ORF">BDZ94DRAFT_1262005</name>
</gene>
<dbReference type="Proteomes" id="UP000807353">
    <property type="component" value="Unassembled WGS sequence"/>
</dbReference>